<dbReference type="Pfam" id="PF13416">
    <property type="entry name" value="SBP_bac_8"/>
    <property type="match status" value="1"/>
</dbReference>
<evidence type="ECO:0000313" key="3">
    <source>
        <dbReference type="Proteomes" id="UP000294914"/>
    </source>
</evidence>
<gene>
    <name evidence="2" type="ORF">EDC23_1133</name>
</gene>
<comment type="caution">
    <text evidence="2">The sequence shown here is derived from an EMBL/GenBank/DDBJ whole genome shotgun (WGS) entry which is preliminary data.</text>
</comment>
<dbReference type="PANTHER" id="PTHR30222:SF2">
    <property type="entry name" value="ABC TRANSPORTER SUBSTRATE-BINDING PROTEIN"/>
    <property type="match status" value="1"/>
</dbReference>
<dbReference type="InterPro" id="IPR006059">
    <property type="entry name" value="SBP"/>
</dbReference>
<protein>
    <submittedName>
        <fullName evidence="2">Putative spermidine/putrescine transport system substrate-binding protein</fullName>
    </submittedName>
</protein>
<dbReference type="AlphaFoldDB" id="A0A4R8IPA7"/>
<dbReference type="Gene3D" id="3.40.190.10">
    <property type="entry name" value="Periplasmic binding protein-like II"/>
    <property type="match status" value="2"/>
</dbReference>
<dbReference type="Proteomes" id="UP000294914">
    <property type="component" value="Unassembled WGS sequence"/>
</dbReference>
<evidence type="ECO:0000256" key="1">
    <source>
        <dbReference type="ARBA" id="ARBA00022729"/>
    </source>
</evidence>
<sequence length="382" mass="43467">MHMISLRTSASGRSLLCAVTLLYLLVPGAGTVQAQSNTYQDPLTFVSWGGAYTRSQMLAFVYPFERRFNTRVNVLDYHGGLEEVRDQVSSLNVKWDVIDLEPADALRGCEEGLLQPLDPTLLKKSPDGKSLQEDFFPEAIQKCAVGTVVWSTVIAYDRQQFEGERAPESLKDFFDTERFPGPRGMRRTPKANLEWALISDGVPADQVYSVLETDEGLQRAFSVLDRLKPNIVWWNSGAQAPRLLEAGRVVMTTAYNGRVYDAMAQRNPGLQIIWDHQIWSYDLLGIPRHTRNQEQAEQFLRFATSSEQLAEQARHIPYGPVRHSALAQVDRALRPHLPTEPDNFANALKINAAWWAEHFEQINIRFEEWLERPVRVPRALPH</sequence>
<dbReference type="OrthoDB" id="9815444at2"/>
<keyword evidence="1" id="KW-0732">Signal</keyword>
<dbReference type="SUPFAM" id="SSF53850">
    <property type="entry name" value="Periplasmic binding protein-like II"/>
    <property type="match status" value="1"/>
</dbReference>
<dbReference type="PANTHER" id="PTHR30222">
    <property type="entry name" value="SPERMIDINE/PUTRESCINE-BINDING PERIPLASMIC PROTEIN"/>
    <property type="match status" value="1"/>
</dbReference>
<organism evidence="2 3">
    <name type="scientific">Thiohalophilus thiocyanatoxydans</name>
    <dbReference type="NCBI Taxonomy" id="381308"/>
    <lineage>
        <taxon>Bacteria</taxon>
        <taxon>Pseudomonadati</taxon>
        <taxon>Pseudomonadota</taxon>
        <taxon>Gammaproteobacteria</taxon>
        <taxon>Thiohalomonadales</taxon>
        <taxon>Thiohalophilaceae</taxon>
        <taxon>Thiohalophilus</taxon>
    </lineage>
</organism>
<evidence type="ECO:0000313" key="2">
    <source>
        <dbReference type="EMBL" id="TDY02752.1"/>
    </source>
</evidence>
<dbReference type="CDD" id="cd13589">
    <property type="entry name" value="PBP2_polyamine_RpCGA009"/>
    <property type="match status" value="1"/>
</dbReference>
<name>A0A4R8IPA7_9GAMM</name>
<dbReference type="EMBL" id="SOQX01000002">
    <property type="protein sequence ID" value="TDY02752.1"/>
    <property type="molecule type" value="Genomic_DNA"/>
</dbReference>
<accession>A0A4R8IPA7</accession>
<reference evidence="2 3" key="1">
    <citation type="submission" date="2019-03" db="EMBL/GenBank/DDBJ databases">
        <title>Genomic Encyclopedia of Type Strains, Phase IV (KMG-IV): sequencing the most valuable type-strain genomes for metagenomic binning, comparative biology and taxonomic classification.</title>
        <authorList>
            <person name="Goeker M."/>
        </authorList>
    </citation>
    <scope>NUCLEOTIDE SEQUENCE [LARGE SCALE GENOMIC DNA]</scope>
    <source>
        <strain evidence="2 3">DSM 16326</strain>
    </source>
</reference>
<proteinExistence type="predicted"/>
<keyword evidence="3" id="KW-1185">Reference proteome</keyword>